<accession>A0A1R2CFC9</accession>
<dbReference type="InterPro" id="IPR000387">
    <property type="entry name" value="Tyr_Pase_dom"/>
</dbReference>
<dbReference type="PANTHER" id="PTHR46377:SF1">
    <property type="entry name" value="DUAL SPECIFICITY PROTEIN PHOSPHATASE 19"/>
    <property type="match status" value="1"/>
</dbReference>
<dbReference type="SMART" id="SM00195">
    <property type="entry name" value="DSPc"/>
    <property type="match status" value="1"/>
</dbReference>
<proteinExistence type="predicted"/>
<gene>
    <name evidence="3" type="ORF">SteCoe_10547</name>
</gene>
<keyword evidence="4" id="KW-1185">Reference proteome</keyword>
<dbReference type="Proteomes" id="UP000187209">
    <property type="component" value="Unassembled WGS sequence"/>
</dbReference>
<dbReference type="PROSITE" id="PS50056">
    <property type="entry name" value="TYR_PHOSPHATASE_2"/>
    <property type="match status" value="1"/>
</dbReference>
<dbReference type="Gene3D" id="3.90.190.10">
    <property type="entry name" value="Protein tyrosine phosphatase superfamily"/>
    <property type="match status" value="1"/>
</dbReference>
<evidence type="ECO:0000313" key="4">
    <source>
        <dbReference type="Proteomes" id="UP000187209"/>
    </source>
</evidence>
<dbReference type="PANTHER" id="PTHR46377">
    <property type="entry name" value="DUAL SPECIFICITY PROTEIN PHOSPHATASE 19"/>
    <property type="match status" value="1"/>
</dbReference>
<dbReference type="CDD" id="cd14498">
    <property type="entry name" value="DSP"/>
    <property type="match status" value="1"/>
</dbReference>
<dbReference type="InterPro" id="IPR029021">
    <property type="entry name" value="Prot-tyrosine_phosphatase-like"/>
</dbReference>
<dbReference type="InterPro" id="IPR020422">
    <property type="entry name" value="TYR_PHOSPHATASE_DUAL_dom"/>
</dbReference>
<evidence type="ECO:0000259" key="2">
    <source>
        <dbReference type="PROSITE" id="PS50056"/>
    </source>
</evidence>
<protein>
    <recommendedName>
        <fullName evidence="5">Protein-tyrosine-phosphatase</fullName>
    </recommendedName>
</protein>
<dbReference type="EMBL" id="MPUH01000170">
    <property type="protein sequence ID" value="OMJ87703.1"/>
    <property type="molecule type" value="Genomic_DNA"/>
</dbReference>
<name>A0A1R2CFC9_9CILI</name>
<evidence type="ECO:0000259" key="1">
    <source>
        <dbReference type="PROSITE" id="PS50054"/>
    </source>
</evidence>
<dbReference type="GO" id="GO:0008579">
    <property type="term" value="F:JUN kinase phosphatase activity"/>
    <property type="evidence" value="ECO:0007669"/>
    <property type="project" value="TreeGrafter"/>
</dbReference>
<dbReference type="AlphaFoldDB" id="A0A1R2CFC9"/>
<evidence type="ECO:0000313" key="3">
    <source>
        <dbReference type="EMBL" id="OMJ87703.1"/>
    </source>
</evidence>
<dbReference type="SUPFAM" id="SSF52799">
    <property type="entry name" value="(Phosphotyrosine protein) phosphatases II"/>
    <property type="match status" value="1"/>
</dbReference>
<dbReference type="OrthoDB" id="292241at2759"/>
<dbReference type="GO" id="GO:0005737">
    <property type="term" value="C:cytoplasm"/>
    <property type="evidence" value="ECO:0007669"/>
    <property type="project" value="TreeGrafter"/>
</dbReference>
<sequence>MANGYLDNFNQVEKNLYIGDIVTSINYKTLTEYNITHILVCGEELSCRYPNEFTYMHLHIRDTPSTSIREHFEEVFMFISKGIRKGSVLVHCAQARSRSVSMVLSYLMRSRQIKYKKALEILKRNHPQAEPNHGFRTQLIQYEKEVAKSSGCMSTIF</sequence>
<evidence type="ECO:0008006" key="5">
    <source>
        <dbReference type="Google" id="ProtNLM"/>
    </source>
</evidence>
<dbReference type="PROSITE" id="PS50054">
    <property type="entry name" value="TYR_PHOSPHATASE_DUAL"/>
    <property type="match status" value="1"/>
</dbReference>
<feature type="domain" description="Tyrosine-protein phosphatase" evidence="1">
    <location>
        <begin position="8"/>
        <end position="148"/>
    </location>
</feature>
<comment type="caution">
    <text evidence="3">The sequence shown here is derived from an EMBL/GenBank/DDBJ whole genome shotgun (WGS) entry which is preliminary data.</text>
</comment>
<reference evidence="3 4" key="1">
    <citation type="submission" date="2016-11" db="EMBL/GenBank/DDBJ databases">
        <title>The macronuclear genome of Stentor coeruleus: a giant cell with tiny introns.</title>
        <authorList>
            <person name="Slabodnick M."/>
            <person name="Ruby J.G."/>
            <person name="Reiff S.B."/>
            <person name="Swart E.C."/>
            <person name="Gosai S."/>
            <person name="Prabakaran S."/>
            <person name="Witkowska E."/>
            <person name="Larue G.E."/>
            <person name="Fisher S."/>
            <person name="Freeman R.M."/>
            <person name="Gunawardena J."/>
            <person name="Chu W."/>
            <person name="Stover N.A."/>
            <person name="Gregory B.D."/>
            <person name="Nowacki M."/>
            <person name="Derisi J."/>
            <person name="Roy S.W."/>
            <person name="Marshall W.F."/>
            <person name="Sood P."/>
        </authorList>
    </citation>
    <scope>NUCLEOTIDE SEQUENCE [LARGE SCALE GENOMIC DNA]</scope>
    <source>
        <strain evidence="3">WM001</strain>
    </source>
</reference>
<dbReference type="Pfam" id="PF00782">
    <property type="entry name" value="DSPc"/>
    <property type="match status" value="1"/>
</dbReference>
<organism evidence="3 4">
    <name type="scientific">Stentor coeruleus</name>
    <dbReference type="NCBI Taxonomy" id="5963"/>
    <lineage>
        <taxon>Eukaryota</taxon>
        <taxon>Sar</taxon>
        <taxon>Alveolata</taxon>
        <taxon>Ciliophora</taxon>
        <taxon>Postciliodesmatophora</taxon>
        <taxon>Heterotrichea</taxon>
        <taxon>Heterotrichida</taxon>
        <taxon>Stentoridae</taxon>
        <taxon>Stentor</taxon>
    </lineage>
</organism>
<dbReference type="InterPro" id="IPR000340">
    <property type="entry name" value="Dual-sp_phosphatase_cat-dom"/>
</dbReference>
<feature type="domain" description="Tyrosine specific protein phosphatases" evidence="2">
    <location>
        <begin position="70"/>
        <end position="127"/>
    </location>
</feature>